<comment type="caution">
    <text evidence="2">The sequence shown here is derived from an EMBL/GenBank/DDBJ whole genome shotgun (WGS) entry which is preliminary data.</text>
</comment>
<dbReference type="EMBL" id="RBVX01000030">
    <property type="protein sequence ID" value="RSL30938.1"/>
    <property type="molecule type" value="Genomic_DNA"/>
</dbReference>
<evidence type="ECO:0000313" key="2">
    <source>
        <dbReference type="EMBL" id="RSL30938.1"/>
    </source>
</evidence>
<proteinExistence type="predicted"/>
<feature type="transmembrane region" description="Helical" evidence="1">
    <location>
        <begin position="7"/>
        <end position="27"/>
    </location>
</feature>
<dbReference type="AlphaFoldDB" id="A0A428MXQ7"/>
<keyword evidence="1" id="KW-0472">Membrane</keyword>
<dbReference type="OrthoDB" id="2940341at2"/>
<protein>
    <submittedName>
        <fullName evidence="2">Uncharacterized protein</fullName>
    </submittedName>
</protein>
<evidence type="ECO:0000256" key="1">
    <source>
        <dbReference type="SAM" id="Phobius"/>
    </source>
</evidence>
<sequence length="205" mass="23116">MFGTNKLVLILPLFLMVFLFVGGAIYVNQAEEISNENLSEEVEWEKSFSENESGSTLEASWNWGIMPDDGMQGTDYIGVTLLDANGDPISGEEIKTYELTLHQNDEADIIEEGQVVENGILFSFPNEMQENQTIGDSGSLHVSHNGDNLPEQAVISYLHTWEDHGGLDSQDARFFNRDFVGKNQNDESFFWVMETFEDLNQMEAD</sequence>
<accession>A0A428MXQ7</accession>
<keyword evidence="3" id="KW-1185">Reference proteome</keyword>
<keyword evidence="1" id="KW-0812">Transmembrane</keyword>
<organism evidence="2 3">
    <name type="scientific">Salibacterium salarium</name>
    <dbReference type="NCBI Taxonomy" id="284579"/>
    <lineage>
        <taxon>Bacteria</taxon>
        <taxon>Bacillati</taxon>
        <taxon>Bacillota</taxon>
        <taxon>Bacilli</taxon>
        <taxon>Bacillales</taxon>
        <taxon>Bacillaceae</taxon>
    </lineage>
</organism>
<evidence type="ECO:0000313" key="3">
    <source>
        <dbReference type="Proteomes" id="UP000275076"/>
    </source>
</evidence>
<keyword evidence="1" id="KW-1133">Transmembrane helix</keyword>
<dbReference type="Proteomes" id="UP000275076">
    <property type="component" value="Unassembled WGS sequence"/>
</dbReference>
<reference evidence="2 3" key="1">
    <citation type="submission" date="2018-10" db="EMBL/GenBank/DDBJ databases">
        <title>Draft genome sequence of Bacillus salarius IM0101, isolated from a hypersaline soil in Inner Mongolia, China.</title>
        <authorList>
            <person name="Yamprayoonswat W."/>
            <person name="Boonvisut S."/>
            <person name="Jumpathong W."/>
            <person name="Sittihan S."/>
            <person name="Ruangsuj P."/>
            <person name="Wanthongcharoen S."/>
            <person name="Thongpramul N."/>
            <person name="Pimmason S."/>
            <person name="Yu B."/>
            <person name="Yasawong M."/>
        </authorList>
    </citation>
    <scope>NUCLEOTIDE SEQUENCE [LARGE SCALE GENOMIC DNA]</scope>
    <source>
        <strain evidence="2 3">IM0101</strain>
    </source>
</reference>
<dbReference type="RefSeq" id="WP_125559657.1">
    <property type="nucleotide sequence ID" value="NZ_RBVX01000030.1"/>
</dbReference>
<gene>
    <name evidence="2" type="ORF">D7Z54_23525</name>
</gene>
<name>A0A428MXQ7_9BACI</name>